<name>A0A9P8D1Y6_MORAP</name>
<dbReference type="Gene3D" id="1.25.40.20">
    <property type="entry name" value="Ankyrin repeat-containing domain"/>
    <property type="match status" value="1"/>
</dbReference>
<protein>
    <recommendedName>
        <fullName evidence="4">IPT/TIG domain-containing protein</fullName>
    </recommendedName>
</protein>
<feature type="region of interest" description="Disordered" evidence="1">
    <location>
        <begin position="370"/>
        <end position="484"/>
    </location>
</feature>
<accession>A0A9P8D1Y6</accession>
<gene>
    <name evidence="2" type="ORF">KVV02_002798</name>
</gene>
<feature type="region of interest" description="Disordered" evidence="1">
    <location>
        <begin position="498"/>
        <end position="560"/>
    </location>
</feature>
<reference evidence="2" key="1">
    <citation type="submission" date="2021-07" db="EMBL/GenBank/DDBJ databases">
        <title>Draft genome of Mortierella alpina, strain LL118, isolated from an aspen leaf litter sample.</title>
        <authorList>
            <person name="Yang S."/>
            <person name="Vinatzer B.A."/>
        </authorList>
    </citation>
    <scope>NUCLEOTIDE SEQUENCE</scope>
    <source>
        <strain evidence="2">LL118</strain>
    </source>
</reference>
<dbReference type="EMBL" id="JAIFTL010000026">
    <property type="protein sequence ID" value="KAG9326110.1"/>
    <property type="molecule type" value="Genomic_DNA"/>
</dbReference>
<feature type="region of interest" description="Disordered" evidence="1">
    <location>
        <begin position="639"/>
        <end position="681"/>
    </location>
</feature>
<feature type="compositionally biased region" description="Polar residues" evidence="1">
    <location>
        <begin position="394"/>
        <end position="416"/>
    </location>
</feature>
<organism evidence="2 3">
    <name type="scientific">Mortierella alpina</name>
    <name type="common">Oleaginous fungus</name>
    <name type="synonym">Mortierella renispora</name>
    <dbReference type="NCBI Taxonomy" id="64518"/>
    <lineage>
        <taxon>Eukaryota</taxon>
        <taxon>Fungi</taxon>
        <taxon>Fungi incertae sedis</taxon>
        <taxon>Mucoromycota</taxon>
        <taxon>Mortierellomycotina</taxon>
        <taxon>Mortierellomycetes</taxon>
        <taxon>Mortierellales</taxon>
        <taxon>Mortierellaceae</taxon>
        <taxon>Mortierella</taxon>
    </lineage>
</organism>
<feature type="compositionally biased region" description="Polar residues" evidence="1">
    <location>
        <begin position="665"/>
        <end position="681"/>
    </location>
</feature>
<evidence type="ECO:0000313" key="3">
    <source>
        <dbReference type="Proteomes" id="UP000717515"/>
    </source>
</evidence>
<feature type="compositionally biased region" description="Low complexity" evidence="1">
    <location>
        <begin position="445"/>
        <end position="454"/>
    </location>
</feature>
<dbReference type="AlphaFoldDB" id="A0A9P8D1Y6"/>
<evidence type="ECO:0000256" key="1">
    <source>
        <dbReference type="SAM" id="MobiDB-lite"/>
    </source>
</evidence>
<evidence type="ECO:0008006" key="4">
    <source>
        <dbReference type="Google" id="ProtNLM"/>
    </source>
</evidence>
<feature type="compositionally biased region" description="Polar residues" evidence="1">
    <location>
        <begin position="426"/>
        <end position="444"/>
    </location>
</feature>
<sequence>MSDSSTEFSSASITLSTACLSIDSRVDTAITSTELLHHEDYINSLHSEPAVALRNPQQSLSEDPTSLCISQNGTEPGALSTDAHAPADAWAGQGHFPLLLGAVSRLSVPLRGGARIVLTGMNFRKGVQVTFACPQLDGSVGPKVVTPKVLKSTELELFSPCLLDWWTLLNRTEAAPVLKLSVSLVCAGSKDTSDVDTAFEMIAVEDSETELLHVIIALHRQLIQASLTSDADIETERNTRQKTLTLLGLEQPPSVTRSEHLALGVIYMLGDECDTLTQEGMKVLQSTTEDGHDMLHLAVILDLSTLVREISRHLLARYKTLSMATECNIFAEDPNGQTPLDFARTLGREEIQQVLESTQSAARDFRASALGTAHGSRPTLPARKPTRSVEVEPVSSTGSVASFHSSLVTEGSSEATNRPLPPTPLTSPYNGTGNGTPELNTYFQTTSASSSATSLQDTHTAHSSPRNHNTQLSGEGSSHRESRQAFYEGSFECTSLEQRGRTLASSPDGPRSFLPSSPYPASVHAQEQQQHHTPHHPPQQQHIYPYPLQPAPHSTPIHASANGTLSLRAHSVPLPRPSHPQVFQRPQSIYQSSVAPFRPLPATPYPPTVPLPPPKHIVKRVNRPKQFTVPSGQDYYGIEPLNEEPPLHHNYPASPQRQRHEPQGHNPQLSNIDSNVKVQIG</sequence>
<proteinExistence type="predicted"/>
<dbReference type="Proteomes" id="UP000717515">
    <property type="component" value="Unassembled WGS sequence"/>
</dbReference>
<evidence type="ECO:0000313" key="2">
    <source>
        <dbReference type="EMBL" id="KAG9326110.1"/>
    </source>
</evidence>
<feature type="compositionally biased region" description="Polar residues" evidence="1">
    <location>
        <begin position="455"/>
        <end position="476"/>
    </location>
</feature>
<dbReference type="InterPro" id="IPR036770">
    <property type="entry name" value="Ankyrin_rpt-contain_sf"/>
</dbReference>
<comment type="caution">
    <text evidence="2">The sequence shown here is derived from an EMBL/GenBank/DDBJ whole genome shotgun (WGS) entry which is preliminary data.</text>
</comment>